<gene>
    <name evidence="2" type="ORF">J3U88_14240</name>
</gene>
<proteinExistence type="predicted"/>
<dbReference type="Proteomes" id="UP000664417">
    <property type="component" value="Unassembled WGS sequence"/>
</dbReference>
<organism evidence="2 3">
    <name type="scientific">Acanthopleuribacter pedis</name>
    <dbReference type="NCBI Taxonomy" id="442870"/>
    <lineage>
        <taxon>Bacteria</taxon>
        <taxon>Pseudomonadati</taxon>
        <taxon>Acidobacteriota</taxon>
        <taxon>Holophagae</taxon>
        <taxon>Acanthopleuribacterales</taxon>
        <taxon>Acanthopleuribacteraceae</taxon>
        <taxon>Acanthopleuribacter</taxon>
    </lineage>
</organism>
<evidence type="ECO:0008006" key="4">
    <source>
        <dbReference type="Google" id="ProtNLM"/>
    </source>
</evidence>
<dbReference type="RefSeq" id="WP_207859537.1">
    <property type="nucleotide sequence ID" value="NZ_JAFREP010000013.1"/>
</dbReference>
<protein>
    <recommendedName>
        <fullName evidence="4">Lipoprotein</fullName>
    </recommendedName>
</protein>
<feature type="coiled-coil region" evidence="1">
    <location>
        <begin position="156"/>
        <end position="186"/>
    </location>
</feature>
<keyword evidence="1" id="KW-0175">Coiled coil</keyword>
<evidence type="ECO:0000313" key="2">
    <source>
        <dbReference type="EMBL" id="MBO1319631.1"/>
    </source>
</evidence>
<reference evidence="2" key="1">
    <citation type="submission" date="2021-03" db="EMBL/GenBank/DDBJ databases">
        <authorList>
            <person name="Wang G."/>
        </authorList>
    </citation>
    <scope>NUCLEOTIDE SEQUENCE</scope>
    <source>
        <strain evidence="2">KCTC 12899</strain>
    </source>
</reference>
<dbReference type="EMBL" id="JAFREP010000013">
    <property type="protein sequence ID" value="MBO1319631.1"/>
    <property type="molecule type" value="Genomic_DNA"/>
</dbReference>
<accession>A0A8J7QFI5</accession>
<evidence type="ECO:0000313" key="3">
    <source>
        <dbReference type="Proteomes" id="UP000664417"/>
    </source>
</evidence>
<keyword evidence="3" id="KW-1185">Reference proteome</keyword>
<comment type="caution">
    <text evidence="2">The sequence shown here is derived from an EMBL/GenBank/DDBJ whole genome shotgun (WGS) entry which is preliminary data.</text>
</comment>
<sequence length="200" mass="22840">MRTLFLALAACVSLGCAVKQKTVQQQPAPVPVTTVLAGPVINTAPTLAEHELQQLAEWQTYQRWSRYAGEIAELGEKQRKIAYLDAQAALKIDESLEHRLQFLVLASFQTRLRQWSFIEQQLKQVQADPCLPPALTPWLSVLAARLQLNRGNHRERVRLQRNIRDLRQIQESLRQKIEALSQIEAEMGRPETTTTQEQQP</sequence>
<evidence type="ECO:0000256" key="1">
    <source>
        <dbReference type="SAM" id="Coils"/>
    </source>
</evidence>
<dbReference type="AlphaFoldDB" id="A0A8J7QFI5"/>
<name>A0A8J7QFI5_9BACT</name>
<dbReference type="PROSITE" id="PS51257">
    <property type="entry name" value="PROKAR_LIPOPROTEIN"/>
    <property type="match status" value="1"/>
</dbReference>